<comment type="caution">
    <text evidence="12">The sequence shown here is derived from an EMBL/GenBank/DDBJ whole genome shotgun (WGS) entry which is preliminary data.</text>
</comment>
<keyword evidence="4 9" id="KW-0479">Metal-binding</keyword>
<proteinExistence type="inferred from homology"/>
<evidence type="ECO:0000256" key="10">
    <source>
        <dbReference type="SAM" id="MobiDB-lite"/>
    </source>
</evidence>
<feature type="compositionally biased region" description="Basic and acidic residues" evidence="10">
    <location>
        <begin position="246"/>
        <end position="260"/>
    </location>
</feature>
<dbReference type="EMBL" id="CATQJA010002664">
    <property type="protein sequence ID" value="CAJ0582886.1"/>
    <property type="molecule type" value="Genomic_DNA"/>
</dbReference>
<sequence length="625" mass="71148">MEEVKEKLRAAVGQRLRELDCSLISQGLVDYVMLLESGDRSKEAMKEQLQVFLDENTHVFVEWLFDVRVRLGFMWRHPAQGGHALENVGEVSGEKRKTVSTEVGSTSKSEKEHVEDRPEHKQEGSLKVLDQHAVQKSPVVKERATDKKEEDFHDIEIAQGKERHSQEDHRQESRRKRTAEKMDYDYGSRRRDEGRRDDRYKREPENRRRRNESESRHDHRAATDRKFGKVVPGAENGKSRQVFSSRSDHAIKTRLSDESRNGASGSTSAPTLKSRVVVKKRDDEPPAIISKFYSTSPIFERRVSKRASQLTDPQENVEVGIEDVVQSVVHKRVAPVQTIFTVTLNRKRKSTSAEDVERDKEEHRRSASVSPKKPKLPEESEPVSTIQNDATPDEDHEQIEQQSAWDGTIDLDDSSDDEVAIDDLIAKAQQQNTQHPSGSLPATAQQSNSDVVVTKLVIAQPKQPKSSTSSHVRNNKVPASSQPARAQQSNSDVVVTKVVIARPKPTPVPTRPQDPRKKVRCMNWPDCPFDLMCHFHHPTTVCRNYPHCLHGANCFFAHPPCEFKSACTRRNCIKVHSQTGNYPPVVLRTVDECIEAGINVYDPRIEAIVGVRRDRWDMTPRYDYL</sequence>
<keyword evidence="5" id="KW-0677">Repeat</keyword>
<dbReference type="Gene3D" id="4.10.1000.40">
    <property type="match status" value="1"/>
</dbReference>
<dbReference type="GO" id="GO:0043488">
    <property type="term" value="P:regulation of mRNA stability"/>
    <property type="evidence" value="ECO:0007669"/>
    <property type="project" value="InterPro"/>
</dbReference>
<dbReference type="Proteomes" id="UP001177023">
    <property type="component" value="Unassembled WGS sequence"/>
</dbReference>
<evidence type="ECO:0000256" key="6">
    <source>
        <dbReference type="ARBA" id="ARBA00022771"/>
    </source>
</evidence>
<feature type="compositionally biased region" description="Basic and acidic residues" evidence="10">
    <location>
        <begin position="139"/>
        <end position="171"/>
    </location>
</feature>
<dbReference type="AlphaFoldDB" id="A0AA36D8S8"/>
<dbReference type="PANTHER" id="PTHR14738:SF29">
    <property type="entry name" value="ZINC FINGER CCCH DOMAIN-CONTAINING PROTEIN 14"/>
    <property type="match status" value="1"/>
</dbReference>
<keyword evidence="8" id="KW-0539">Nucleus</keyword>
<dbReference type="GO" id="GO:0008270">
    <property type="term" value="F:zinc ion binding"/>
    <property type="evidence" value="ECO:0007669"/>
    <property type="project" value="UniProtKB-KW"/>
</dbReference>
<evidence type="ECO:0000313" key="12">
    <source>
        <dbReference type="EMBL" id="CAJ0582886.1"/>
    </source>
</evidence>
<accession>A0AA36D8S8</accession>
<dbReference type="InterPro" id="IPR040366">
    <property type="entry name" value="Nab2/ZC3H14"/>
</dbReference>
<evidence type="ECO:0000256" key="7">
    <source>
        <dbReference type="ARBA" id="ARBA00022833"/>
    </source>
</evidence>
<feature type="compositionally biased region" description="Polar residues" evidence="10">
    <location>
        <begin position="261"/>
        <end position="271"/>
    </location>
</feature>
<reference evidence="12" key="1">
    <citation type="submission" date="2023-06" db="EMBL/GenBank/DDBJ databases">
        <authorList>
            <person name="Delattre M."/>
        </authorList>
    </citation>
    <scope>NUCLEOTIDE SEQUENCE</scope>
    <source>
        <strain evidence="12">AF72</strain>
    </source>
</reference>
<keyword evidence="13" id="KW-1185">Reference proteome</keyword>
<comment type="subcellular location">
    <subcellularLocation>
        <location evidence="1">Nucleus</location>
    </subcellularLocation>
</comment>
<feature type="region of interest" description="Disordered" evidence="10">
    <location>
        <begin position="460"/>
        <end position="493"/>
    </location>
</feature>
<evidence type="ECO:0000256" key="1">
    <source>
        <dbReference type="ARBA" id="ARBA00004123"/>
    </source>
</evidence>
<feature type="non-terminal residue" evidence="12">
    <location>
        <position position="1"/>
    </location>
</feature>
<dbReference type="InterPro" id="IPR000571">
    <property type="entry name" value="Znf_CCCH"/>
</dbReference>
<dbReference type="GO" id="GO:0005634">
    <property type="term" value="C:nucleus"/>
    <property type="evidence" value="ECO:0007669"/>
    <property type="project" value="UniProtKB-SubCell"/>
</dbReference>
<dbReference type="GO" id="GO:0005737">
    <property type="term" value="C:cytoplasm"/>
    <property type="evidence" value="ECO:0007669"/>
    <property type="project" value="TreeGrafter"/>
</dbReference>
<evidence type="ECO:0000256" key="3">
    <source>
        <dbReference type="ARBA" id="ARBA00015071"/>
    </source>
</evidence>
<evidence type="ECO:0000256" key="4">
    <source>
        <dbReference type="ARBA" id="ARBA00022723"/>
    </source>
</evidence>
<evidence type="ECO:0000256" key="8">
    <source>
        <dbReference type="ARBA" id="ARBA00023242"/>
    </source>
</evidence>
<name>A0AA36D8S8_9BILA</name>
<keyword evidence="6 9" id="KW-0863">Zinc-finger</keyword>
<organism evidence="12 13">
    <name type="scientific">Mesorhabditis spiculigera</name>
    <dbReference type="NCBI Taxonomy" id="96644"/>
    <lineage>
        <taxon>Eukaryota</taxon>
        <taxon>Metazoa</taxon>
        <taxon>Ecdysozoa</taxon>
        <taxon>Nematoda</taxon>
        <taxon>Chromadorea</taxon>
        <taxon>Rhabditida</taxon>
        <taxon>Rhabditina</taxon>
        <taxon>Rhabditomorpha</taxon>
        <taxon>Rhabditoidea</taxon>
        <taxon>Rhabditidae</taxon>
        <taxon>Mesorhabditinae</taxon>
        <taxon>Mesorhabditis</taxon>
    </lineage>
</organism>
<protein>
    <recommendedName>
        <fullName evidence="3">Zinc finger CCCH domain-containing protein 14</fullName>
    </recommendedName>
</protein>
<evidence type="ECO:0000256" key="9">
    <source>
        <dbReference type="PROSITE-ProRule" id="PRU00723"/>
    </source>
</evidence>
<feature type="compositionally biased region" description="Basic and acidic residues" evidence="10">
    <location>
        <begin position="108"/>
        <end position="124"/>
    </location>
</feature>
<feature type="domain" description="C3H1-type" evidence="11">
    <location>
        <begin position="532"/>
        <end position="561"/>
    </location>
</feature>
<feature type="zinc finger region" description="C3H1-type" evidence="9">
    <location>
        <begin position="532"/>
        <end position="561"/>
    </location>
</feature>
<dbReference type="GO" id="GO:0008143">
    <property type="term" value="F:poly(A) binding"/>
    <property type="evidence" value="ECO:0007669"/>
    <property type="project" value="InterPro"/>
</dbReference>
<keyword evidence="7 9" id="KW-0862">Zinc</keyword>
<evidence type="ECO:0000259" key="11">
    <source>
        <dbReference type="PROSITE" id="PS50103"/>
    </source>
</evidence>
<feature type="compositionally biased region" description="Basic and acidic residues" evidence="10">
    <location>
        <begin position="179"/>
        <end position="227"/>
    </location>
</feature>
<dbReference type="PANTHER" id="PTHR14738">
    <property type="entry name" value="ZINC FINGER CCCH DOMAIN-CONTAINING PROTEIN 14"/>
    <property type="match status" value="1"/>
</dbReference>
<feature type="region of interest" description="Disordered" evidence="10">
    <location>
        <begin position="346"/>
        <end position="414"/>
    </location>
</feature>
<feature type="compositionally biased region" description="Basic and acidic residues" evidence="10">
    <location>
        <begin position="351"/>
        <end position="365"/>
    </location>
</feature>
<evidence type="ECO:0000313" key="13">
    <source>
        <dbReference type="Proteomes" id="UP001177023"/>
    </source>
</evidence>
<evidence type="ECO:0000256" key="2">
    <source>
        <dbReference type="ARBA" id="ARBA00008423"/>
    </source>
</evidence>
<comment type="similarity">
    <text evidence="2">Belongs to the ZC3H14 family.</text>
</comment>
<feature type="region of interest" description="Disordered" evidence="10">
    <location>
        <begin position="89"/>
        <end position="278"/>
    </location>
</feature>
<feature type="compositionally biased region" description="Polar residues" evidence="10">
    <location>
        <begin position="463"/>
        <end position="493"/>
    </location>
</feature>
<evidence type="ECO:0000256" key="5">
    <source>
        <dbReference type="ARBA" id="ARBA00022737"/>
    </source>
</evidence>
<dbReference type="PROSITE" id="PS50103">
    <property type="entry name" value="ZF_C3H1"/>
    <property type="match status" value="1"/>
</dbReference>
<gene>
    <name evidence="12" type="ORF">MSPICULIGERA_LOCUS21016</name>
</gene>